<feature type="domain" description="OmpR/PhoB-type" evidence="9">
    <location>
        <begin position="115"/>
        <end position="215"/>
    </location>
</feature>
<evidence type="ECO:0000259" key="9">
    <source>
        <dbReference type="PROSITE" id="PS51755"/>
    </source>
</evidence>
<keyword evidence="1 6" id="KW-0597">Phosphoprotein</keyword>
<dbReference type="OrthoDB" id="9790454at2"/>
<gene>
    <name evidence="10" type="ORF">SAMN06269117_11062</name>
</gene>
<feature type="DNA-binding region" description="OmpR/PhoB-type" evidence="7">
    <location>
        <begin position="115"/>
        <end position="215"/>
    </location>
</feature>
<dbReference type="RefSeq" id="WP_142935308.1">
    <property type="nucleotide sequence ID" value="NZ_FXTM01000010.1"/>
</dbReference>
<evidence type="ECO:0000256" key="3">
    <source>
        <dbReference type="ARBA" id="ARBA00023015"/>
    </source>
</evidence>
<dbReference type="Gene3D" id="6.10.250.690">
    <property type="match status" value="1"/>
</dbReference>
<keyword evidence="2" id="KW-0902">Two-component regulatory system</keyword>
<keyword evidence="11" id="KW-1185">Reference proteome</keyword>
<dbReference type="InterPro" id="IPR001867">
    <property type="entry name" value="OmpR/PhoB-type_DNA-bd"/>
</dbReference>
<proteinExistence type="predicted"/>
<dbReference type="GO" id="GO:0005829">
    <property type="term" value="C:cytosol"/>
    <property type="evidence" value="ECO:0007669"/>
    <property type="project" value="TreeGrafter"/>
</dbReference>
<dbReference type="PANTHER" id="PTHR48111:SF1">
    <property type="entry name" value="TWO-COMPONENT RESPONSE REGULATOR ORR33"/>
    <property type="match status" value="1"/>
</dbReference>
<evidence type="ECO:0000256" key="1">
    <source>
        <dbReference type="ARBA" id="ARBA00022553"/>
    </source>
</evidence>
<protein>
    <submittedName>
        <fullName evidence="10">Two-component system, OmpR family, response regulator RegX3</fullName>
    </submittedName>
</protein>
<evidence type="ECO:0000256" key="2">
    <source>
        <dbReference type="ARBA" id="ARBA00023012"/>
    </source>
</evidence>
<dbReference type="GO" id="GO:0000976">
    <property type="term" value="F:transcription cis-regulatory region binding"/>
    <property type="evidence" value="ECO:0007669"/>
    <property type="project" value="TreeGrafter"/>
</dbReference>
<dbReference type="Pfam" id="PF00486">
    <property type="entry name" value="Trans_reg_C"/>
    <property type="match status" value="1"/>
</dbReference>
<accession>A0A521C8P2</accession>
<feature type="modified residue" description="4-aspartylphosphate" evidence="6">
    <location>
        <position position="53"/>
    </location>
</feature>
<evidence type="ECO:0000256" key="7">
    <source>
        <dbReference type="PROSITE-ProRule" id="PRU01091"/>
    </source>
</evidence>
<dbReference type="InterPro" id="IPR016032">
    <property type="entry name" value="Sig_transdc_resp-reg_C-effctor"/>
</dbReference>
<dbReference type="InterPro" id="IPR039420">
    <property type="entry name" value="WalR-like"/>
</dbReference>
<reference evidence="10 11" key="1">
    <citation type="submission" date="2017-05" db="EMBL/GenBank/DDBJ databases">
        <authorList>
            <person name="Varghese N."/>
            <person name="Submissions S."/>
        </authorList>
    </citation>
    <scope>NUCLEOTIDE SEQUENCE [LARGE SCALE GENOMIC DNA]</scope>
    <source>
        <strain evidence="10 11">DSM 16304</strain>
    </source>
</reference>
<evidence type="ECO:0000259" key="8">
    <source>
        <dbReference type="PROSITE" id="PS50110"/>
    </source>
</evidence>
<dbReference type="SMART" id="SM00448">
    <property type="entry name" value="REC"/>
    <property type="match status" value="1"/>
</dbReference>
<dbReference type="PANTHER" id="PTHR48111">
    <property type="entry name" value="REGULATOR OF RPOS"/>
    <property type="match status" value="1"/>
</dbReference>
<dbReference type="AlphaFoldDB" id="A0A521C8P2"/>
<evidence type="ECO:0000256" key="4">
    <source>
        <dbReference type="ARBA" id="ARBA00023125"/>
    </source>
</evidence>
<evidence type="ECO:0000256" key="5">
    <source>
        <dbReference type="ARBA" id="ARBA00023163"/>
    </source>
</evidence>
<dbReference type="Pfam" id="PF00072">
    <property type="entry name" value="Response_reg"/>
    <property type="match status" value="1"/>
</dbReference>
<dbReference type="Gene3D" id="3.40.50.2300">
    <property type="match status" value="1"/>
</dbReference>
<dbReference type="PROSITE" id="PS50110">
    <property type="entry name" value="RESPONSE_REGULATORY"/>
    <property type="match status" value="1"/>
</dbReference>
<dbReference type="SMART" id="SM00862">
    <property type="entry name" value="Trans_reg_C"/>
    <property type="match status" value="1"/>
</dbReference>
<dbReference type="CDD" id="cd17574">
    <property type="entry name" value="REC_OmpR"/>
    <property type="match status" value="1"/>
</dbReference>
<dbReference type="InterPro" id="IPR036388">
    <property type="entry name" value="WH-like_DNA-bd_sf"/>
</dbReference>
<dbReference type="GO" id="GO:0032993">
    <property type="term" value="C:protein-DNA complex"/>
    <property type="evidence" value="ECO:0007669"/>
    <property type="project" value="TreeGrafter"/>
</dbReference>
<dbReference type="CDD" id="cd00383">
    <property type="entry name" value="trans_reg_C"/>
    <property type="match status" value="1"/>
</dbReference>
<dbReference type="GO" id="GO:0006355">
    <property type="term" value="P:regulation of DNA-templated transcription"/>
    <property type="evidence" value="ECO:0007669"/>
    <property type="project" value="InterPro"/>
</dbReference>
<dbReference type="PROSITE" id="PS51755">
    <property type="entry name" value="OMPR_PHOB"/>
    <property type="match status" value="1"/>
</dbReference>
<organism evidence="10 11">
    <name type="scientific">Balnearium lithotrophicum</name>
    <dbReference type="NCBI Taxonomy" id="223788"/>
    <lineage>
        <taxon>Bacteria</taxon>
        <taxon>Pseudomonadati</taxon>
        <taxon>Aquificota</taxon>
        <taxon>Aquificia</taxon>
        <taxon>Desulfurobacteriales</taxon>
        <taxon>Desulfurobacteriaceae</taxon>
        <taxon>Balnearium</taxon>
    </lineage>
</organism>
<dbReference type="Gene3D" id="1.10.10.10">
    <property type="entry name" value="Winged helix-like DNA-binding domain superfamily/Winged helix DNA-binding domain"/>
    <property type="match status" value="1"/>
</dbReference>
<keyword evidence="5" id="KW-0804">Transcription</keyword>
<dbReference type="GO" id="GO:0000156">
    <property type="term" value="F:phosphorelay response regulator activity"/>
    <property type="evidence" value="ECO:0007669"/>
    <property type="project" value="TreeGrafter"/>
</dbReference>
<sequence length="215" mass="24323">MKIAVVEDDVSISSLIKRVLLKEGFSVREFSTAESLFSSLFDYGEEFDLIVLDLMLPGVNGFEACTFLRERGVNTPILILTALSTEDDKVYGLESGADDYLTKPFGIREFVARVRALLRRGKALNFEVPKNSLRITDSGVIVDGREVKLTSRERELLKILLENRGRTVSKEELLRKVWKGESVSKRVVDVHIKHLRDKIGDRIETVWGVGYKFTG</sequence>
<feature type="domain" description="Response regulatory" evidence="8">
    <location>
        <begin position="2"/>
        <end position="118"/>
    </location>
</feature>
<keyword evidence="4 7" id="KW-0238">DNA-binding</keyword>
<keyword evidence="3" id="KW-0805">Transcription regulation</keyword>
<dbReference type="SUPFAM" id="SSF52172">
    <property type="entry name" value="CheY-like"/>
    <property type="match status" value="1"/>
</dbReference>
<evidence type="ECO:0000256" key="6">
    <source>
        <dbReference type="PROSITE-ProRule" id="PRU00169"/>
    </source>
</evidence>
<dbReference type="InterPro" id="IPR001789">
    <property type="entry name" value="Sig_transdc_resp-reg_receiver"/>
</dbReference>
<dbReference type="SUPFAM" id="SSF46894">
    <property type="entry name" value="C-terminal effector domain of the bipartite response regulators"/>
    <property type="match status" value="1"/>
</dbReference>
<name>A0A521C8P2_9BACT</name>
<dbReference type="Proteomes" id="UP000317315">
    <property type="component" value="Unassembled WGS sequence"/>
</dbReference>
<evidence type="ECO:0000313" key="10">
    <source>
        <dbReference type="EMBL" id="SMO55753.1"/>
    </source>
</evidence>
<evidence type="ECO:0000313" key="11">
    <source>
        <dbReference type="Proteomes" id="UP000317315"/>
    </source>
</evidence>
<dbReference type="EMBL" id="FXTM01000010">
    <property type="protein sequence ID" value="SMO55753.1"/>
    <property type="molecule type" value="Genomic_DNA"/>
</dbReference>
<dbReference type="InterPro" id="IPR011006">
    <property type="entry name" value="CheY-like_superfamily"/>
</dbReference>